<dbReference type="Proteomes" id="UP000887576">
    <property type="component" value="Unplaced"/>
</dbReference>
<organism evidence="1 2">
    <name type="scientific">Panagrolaimus sp. JU765</name>
    <dbReference type="NCBI Taxonomy" id="591449"/>
    <lineage>
        <taxon>Eukaryota</taxon>
        <taxon>Metazoa</taxon>
        <taxon>Ecdysozoa</taxon>
        <taxon>Nematoda</taxon>
        <taxon>Chromadorea</taxon>
        <taxon>Rhabditida</taxon>
        <taxon>Tylenchina</taxon>
        <taxon>Panagrolaimomorpha</taxon>
        <taxon>Panagrolaimoidea</taxon>
        <taxon>Panagrolaimidae</taxon>
        <taxon>Panagrolaimus</taxon>
    </lineage>
</organism>
<accession>A0AC34QBA0</accession>
<protein>
    <submittedName>
        <fullName evidence="2">Uncharacterized protein</fullName>
    </submittedName>
</protein>
<evidence type="ECO:0000313" key="1">
    <source>
        <dbReference type="Proteomes" id="UP000887576"/>
    </source>
</evidence>
<sequence>MKLYLFLLFFAIWFTPNAAYYCRSKNVSEFPITEKYTGWYMLCGMSGTTKIMCKNGNQPNPNGYYEIWDYDGDDHAAHPNDNFVEKATRRSNIGDGYIKMSIDINTDQFFALEPASDLWIELYWKWTNVCEDNTVVTNPNVLLFEYTL</sequence>
<proteinExistence type="predicted"/>
<dbReference type="WBParaSite" id="JU765_v2.g14633.t1">
    <property type="protein sequence ID" value="JU765_v2.g14633.t1"/>
    <property type="gene ID" value="JU765_v2.g14633"/>
</dbReference>
<reference evidence="2" key="1">
    <citation type="submission" date="2022-11" db="UniProtKB">
        <authorList>
            <consortium name="WormBaseParasite"/>
        </authorList>
    </citation>
    <scope>IDENTIFICATION</scope>
</reference>
<evidence type="ECO:0000313" key="2">
    <source>
        <dbReference type="WBParaSite" id="JU765_v2.g14633.t1"/>
    </source>
</evidence>
<name>A0AC34QBA0_9BILA</name>